<dbReference type="InterPro" id="IPR050248">
    <property type="entry name" value="Polysacc_deacetylase_ArnD"/>
</dbReference>
<dbReference type="GeneID" id="77009529"/>
<dbReference type="GO" id="GO:0016810">
    <property type="term" value="F:hydrolase activity, acting on carbon-nitrogen (but not peptide) bonds"/>
    <property type="evidence" value="ECO:0007669"/>
    <property type="project" value="InterPro"/>
</dbReference>
<evidence type="ECO:0000313" key="3">
    <source>
        <dbReference type="Proteomes" id="UP000029278"/>
    </source>
</evidence>
<proteinExistence type="predicted"/>
<dbReference type="Gene3D" id="3.30.457.10">
    <property type="entry name" value="Copper amine oxidase-like, N-terminal domain"/>
    <property type="match status" value="1"/>
</dbReference>
<dbReference type="PANTHER" id="PTHR10587:SF125">
    <property type="entry name" value="POLYSACCHARIDE DEACETYLASE YHEN-RELATED"/>
    <property type="match status" value="1"/>
</dbReference>
<dbReference type="InterPro" id="IPR002509">
    <property type="entry name" value="NODB_dom"/>
</dbReference>
<dbReference type="PANTHER" id="PTHR10587">
    <property type="entry name" value="GLYCOSYL TRANSFERASE-RELATED"/>
    <property type="match status" value="1"/>
</dbReference>
<dbReference type="InterPro" id="IPR012854">
    <property type="entry name" value="Cu_amine_oxidase-like_N"/>
</dbReference>
<dbReference type="SUPFAM" id="SSF55383">
    <property type="entry name" value="Copper amine oxidase, domain N"/>
    <property type="match status" value="1"/>
</dbReference>
<dbReference type="CDD" id="cd10944">
    <property type="entry name" value="CE4_SmPgdA_like"/>
    <property type="match status" value="1"/>
</dbReference>
<dbReference type="EMBL" id="JMQA01000037">
    <property type="protein sequence ID" value="KFN06451.1"/>
    <property type="molecule type" value="Genomic_DNA"/>
</dbReference>
<dbReference type="HOGENOM" id="CLU_045819_0_0_9"/>
<protein>
    <submittedName>
        <fullName evidence="2">Polysaccharide deacetylase family protein</fullName>
    </submittedName>
</protein>
<reference evidence="2 3" key="1">
    <citation type="submission" date="2014-04" db="EMBL/GenBank/DDBJ databases">
        <authorList>
            <person name="Bishop-Lilly K.A."/>
            <person name="Broomall S.M."/>
            <person name="Chain P.S."/>
            <person name="Chertkov O."/>
            <person name="Coyne S.R."/>
            <person name="Daligault H.E."/>
            <person name="Davenport K.W."/>
            <person name="Erkkila T."/>
            <person name="Frey K.G."/>
            <person name="Gibbons H.S."/>
            <person name="Gu W."/>
            <person name="Jaissle J."/>
            <person name="Johnson S.L."/>
            <person name="Koroleva G.I."/>
            <person name="Ladner J.T."/>
            <person name="Lo C.-C."/>
            <person name="Minogue T.D."/>
            <person name="Munk C."/>
            <person name="Palacios G.F."/>
            <person name="Redden C.L."/>
            <person name="Rosenzweig C.N."/>
            <person name="Scholz M.B."/>
            <person name="Teshima H."/>
            <person name="Xu Y."/>
        </authorList>
    </citation>
    <scope>NUCLEOTIDE SEQUENCE [LARGE SCALE GENOMIC DNA]</scope>
    <source>
        <strain evidence="2 3">8244</strain>
    </source>
</reference>
<dbReference type="GO" id="GO:0005975">
    <property type="term" value="P:carbohydrate metabolic process"/>
    <property type="evidence" value="ECO:0007669"/>
    <property type="project" value="InterPro"/>
</dbReference>
<gene>
    <name evidence="2" type="ORF">DJ90_4137</name>
</gene>
<dbReference type="PATRIC" id="fig|44252.3.peg.4111"/>
<dbReference type="Pfam" id="PF01522">
    <property type="entry name" value="Polysacc_deac_1"/>
    <property type="match status" value="1"/>
</dbReference>
<dbReference type="InterPro" id="IPR011330">
    <property type="entry name" value="Glyco_hydro/deAcase_b/a-brl"/>
</dbReference>
<dbReference type="Proteomes" id="UP000029278">
    <property type="component" value="Unassembled WGS sequence"/>
</dbReference>
<sequence length="510" mass="55102">MNKKWKSGLMVIRTVLLLTALVWVVSVPLGAEPQGWPEIAAHALAQPPADASATNKGTAKAGEHTGEKETGALGANAVPLAAAAEQVAANEAAPERLEGGAATAAWTVMAAGGTAAAAASETPAQAAANETAKAKPADGKATVKAADKAANKANDNTDGKVVYLTFDDGPSSLTDEVLAILKKEDVPGTFFVLGEQAKRYPEMIRRIEDAGHKLGNHTYNHEYKELYDSFGHFWKQVKATEEVLRGITGKRTPLVRAPGGTYGHFDETYFNLLELGGYKVFDWNVDSGDSKRKGVPASEIIDNVVSANRQNEVIVLMHDGAGHGESVKALPKIIQYYKKQGYEFRAISPDQPPVQFHLDPSMKKKHRTIPSDAWVKANVVPNAALFGPDLPLTVEAGGVQTRLDSGEYRLQDGQYIVPLRTTMERLGAKVHWDGDNQRAVVVWGNAKATFDPNTGTATSELTGKLQVKYDLIFERKNESLWVPLRILMEAAGHPIASLTLREDERRVTAL</sequence>
<comment type="caution">
    <text evidence="2">The sequence shown here is derived from an EMBL/GenBank/DDBJ whole genome shotgun (WGS) entry which is preliminary data.</text>
</comment>
<dbReference type="PROSITE" id="PS51677">
    <property type="entry name" value="NODB"/>
    <property type="match status" value="1"/>
</dbReference>
<evidence type="ECO:0000259" key="1">
    <source>
        <dbReference type="PROSITE" id="PS51677"/>
    </source>
</evidence>
<feature type="domain" description="NodB homology" evidence="1">
    <location>
        <begin position="160"/>
        <end position="345"/>
    </location>
</feature>
<dbReference type="SUPFAM" id="SSF88713">
    <property type="entry name" value="Glycoside hydrolase/deacetylase"/>
    <property type="match status" value="1"/>
</dbReference>
<accession>A0A090ZQM9</accession>
<dbReference type="Pfam" id="PF07833">
    <property type="entry name" value="Cu_amine_oxidN1"/>
    <property type="match status" value="1"/>
</dbReference>
<dbReference type="Gene3D" id="3.20.20.370">
    <property type="entry name" value="Glycoside hydrolase/deacetylase"/>
    <property type="match status" value="1"/>
</dbReference>
<dbReference type="RefSeq" id="WP_227872937.1">
    <property type="nucleotide sequence ID" value="NZ_BGML01000012.1"/>
</dbReference>
<dbReference type="InterPro" id="IPR036582">
    <property type="entry name" value="Mao_N_sf"/>
</dbReference>
<keyword evidence="3" id="KW-1185">Reference proteome</keyword>
<evidence type="ECO:0000313" key="2">
    <source>
        <dbReference type="EMBL" id="KFN06451.1"/>
    </source>
</evidence>
<name>A0A090ZQM9_PAEMA</name>
<organism evidence="2 3">
    <name type="scientific">Paenibacillus macerans</name>
    <name type="common">Bacillus macerans</name>
    <dbReference type="NCBI Taxonomy" id="44252"/>
    <lineage>
        <taxon>Bacteria</taxon>
        <taxon>Bacillati</taxon>
        <taxon>Bacillota</taxon>
        <taxon>Bacilli</taxon>
        <taxon>Bacillales</taxon>
        <taxon>Paenibacillaceae</taxon>
        <taxon>Paenibacillus</taxon>
    </lineage>
</organism>
<dbReference type="STRING" id="44252.DJ90_4137"/>
<dbReference type="AlphaFoldDB" id="A0A090ZQM9"/>